<dbReference type="GO" id="GO:0005739">
    <property type="term" value="C:mitochondrion"/>
    <property type="evidence" value="ECO:0007669"/>
    <property type="project" value="GOC"/>
</dbReference>
<organism evidence="9 10">
    <name type="scientific">Malassezia yamatoensis</name>
    <dbReference type="NCBI Taxonomy" id="253288"/>
    <lineage>
        <taxon>Eukaryota</taxon>
        <taxon>Fungi</taxon>
        <taxon>Dikarya</taxon>
        <taxon>Basidiomycota</taxon>
        <taxon>Ustilaginomycotina</taxon>
        <taxon>Malasseziomycetes</taxon>
        <taxon>Malasseziales</taxon>
        <taxon>Malasseziaceae</taxon>
        <taxon>Malassezia</taxon>
    </lineage>
</organism>
<dbReference type="GO" id="GO:0006122">
    <property type="term" value="P:mitochondrial electron transport, ubiquinol to cytochrome c"/>
    <property type="evidence" value="ECO:0007669"/>
    <property type="project" value="InterPro"/>
</dbReference>
<dbReference type="PANTHER" id="PTHR11002">
    <property type="entry name" value="CARBONIC ANHYDRASE"/>
    <property type="match status" value="1"/>
</dbReference>
<comment type="cofactor">
    <cofactor evidence="7">
        <name>Zn(2+)</name>
        <dbReference type="ChEBI" id="CHEBI:29105"/>
    </cofactor>
    <text evidence="7">Binds 1 zinc ion per subunit.</text>
</comment>
<evidence type="ECO:0000256" key="4">
    <source>
        <dbReference type="ARBA" id="ARBA00022833"/>
    </source>
</evidence>
<keyword evidence="3 7" id="KW-0479">Metal-binding</keyword>
<dbReference type="Proteomes" id="UP001219567">
    <property type="component" value="Chromosome 1"/>
</dbReference>
<keyword evidence="8" id="KW-1133">Transmembrane helix</keyword>
<dbReference type="GO" id="GO:0004089">
    <property type="term" value="F:carbonate dehydratase activity"/>
    <property type="evidence" value="ECO:0007669"/>
    <property type="project" value="UniProtKB-EC"/>
</dbReference>
<dbReference type="InterPro" id="IPR001765">
    <property type="entry name" value="Carbonic_anhydrase"/>
</dbReference>
<dbReference type="GO" id="GO:0034599">
    <property type="term" value="P:cellular response to oxidative stress"/>
    <property type="evidence" value="ECO:0007669"/>
    <property type="project" value="TreeGrafter"/>
</dbReference>
<feature type="binding site" evidence="7">
    <location>
        <position position="225"/>
    </location>
    <ligand>
        <name>Zn(2+)</name>
        <dbReference type="ChEBI" id="CHEBI:29105"/>
    </ligand>
</feature>
<evidence type="ECO:0000256" key="6">
    <source>
        <dbReference type="ARBA" id="ARBA00048348"/>
    </source>
</evidence>
<evidence type="ECO:0000313" key="10">
    <source>
        <dbReference type="Proteomes" id="UP001219567"/>
    </source>
</evidence>
<feature type="transmembrane region" description="Helical" evidence="8">
    <location>
        <begin position="40"/>
        <end position="61"/>
    </location>
</feature>
<dbReference type="AlphaFoldDB" id="A0AAJ5YRG5"/>
<keyword evidence="10" id="KW-1185">Reference proteome</keyword>
<comment type="catalytic activity">
    <reaction evidence="6">
        <text>hydrogencarbonate + H(+) = CO2 + H2O</text>
        <dbReference type="Rhea" id="RHEA:10748"/>
        <dbReference type="ChEBI" id="CHEBI:15377"/>
        <dbReference type="ChEBI" id="CHEBI:15378"/>
        <dbReference type="ChEBI" id="CHEBI:16526"/>
        <dbReference type="ChEBI" id="CHEBI:17544"/>
        <dbReference type="EC" id="4.2.1.1"/>
    </reaction>
</comment>
<dbReference type="GO" id="GO:0008270">
    <property type="term" value="F:zinc ion binding"/>
    <property type="evidence" value="ECO:0007669"/>
    <property type="project" value="InterPro"/>
</dbReference>
<feature type="binding site" evidence="7">
    <location>
        <position position="166"/>
    </location>
    <ligand>
        <name>Zn(2+)</name>
        <dbReference type="ChEBI" id="CHEBI:29105"/>
    </ligand>
</feature>
<dbReference type="Gene3D" id="3.40.1050.10">
    <property type="entry name" value="Carbonic anhydrase"/>
    <property type="match status" value="1"/>
</dbReference>
<dbReference type="InterPro" id="IPR036874">
    <property type="entry name" value="Carbonic_anhydrase_sf"/>
</dbReference>
<evidence type="ECO:0000256" key="2">
    <source>
        <dbReference type="ARBA" id="ARBA00012925"/>
    </source>
</evidence>
<evidence type="ECO:0000256" key="7">
    <source>
        <dbReference type="PIRSR" id="PIRSR601765-1"/>
    </source>
</evidence>
<reference evidence="9 10" key="1">
    <citation type="submission" date="2023-03" db="EMBL/GenBank/DDBJ databases">
        <title>Mating type loci evolution in Malassezia.</title>
        <authorList>
            <person name="Coelho M.A."/>
        </authorList>
    </citation>
    <scope>NUCLEOTIDE SEQUENCE [LARGE SCALE GENOMIC DNA]</scope>
    <source>
        <strain evidence="9 10">CBS 9725</strain>
    </source>
</reference>
<dbReference type="InterPro" id="IPR019182">
    <property type="entry name" value="Cytochrome_b-c1_su10_fun"/>
</dbReference>
<dbReference type="GO" id="GO:0071244">
    <property type="term" value="P:cellular response to carbon dioxide"/>
    <property type="evidence" value="ECO:0007669"/>
    <property type="project" value="TreeGrafter"/>
</dbReference>
<evidence type="ECO:0000313" key="9">
    <source>
        <dbReference type="EMBL" id="WFC98521.1"/>
    </source>
</evidence>
<dbReference type="SUPFAM" id="SSF53056">
    <property type="entry name" value="beta-carbonic anhydrase, cab"/>
    <property type="match status" value="1"/>
</dbReference>
<protein>
    <recommendedName>
        <fullName evidence="2">carbonic anhydrase</fullName>
        <ecNumber evidence="2">4.2.1.1</ecNumber>
    </recommendedName>
</protein>
<keyword evidence="5 9" id="KW-0456">Lyase</keyword>
<comment type="similarity">
    <text evidence="1">Belongs to the beta-class carbonic anhydrase family.</text>
</comment>
<dbReference type="SMART" id="SM00947">
    <property type="entry name" value="Pro_CA"/>
    <property type="match status" value="1"/>
</dbReference>
<gene>
    <name evidence="9" type="ORF">MYAM1_001249</name>
</gene>
<evidence type="ECO:0000256" key="3">
    <source>
        <dbReference type="ARBA" id="ARBA00022723"/>
    </source>
</evidence>
<accession>A0AAJ5YRG5</accession>
<feature type="binding site" evidence="7">
    <location>
        <position position="168"/>
    </location>
    <ligand>
        <name>Zn(2+)</name>
        <dbReference type="ChEBI" id="CHEBI:29105"/>
    </ligand>
</feature>
<evidence type="ECO:0000256" key="8">
    <source>
        <dbReference type="SAM" id="Phobius"/>
    </source>
</evidence>
<keyword evidence="8" id="KW-0472">Membrane</keyword>
<evidence type="ECO:0000256" key="1">
    <source>
        <dbReference type="ARBA" id="ARBA00006217"/>
    </source>
</evidence>
<evidence type="ECO:0000256" key="5">
    <source>
        <dbReference type="ARBA" id="ARBA00023239"/>
    </source>
</evidence>
<dbReference type="EMBL" id="CP119943">
    <property type="protein sequence ID" value="WFC98521.1"/>
    <property type="molecule type" value="Genomic_DNA"/>
</dbReference>
<name>A0AAJ5YRG5_9BASI</name>
<sequence length="360" mass="40069">MSAFRTTSAALSAFRATPRASFVKPKFQPHIGDTLWVPSLGIWGATAGMLVTILLSGVPLFQHDVLDKTPVAWFYEVLLIRPQTSFGYLYQAGTKRRLSTTRLDLSFASQQKLRYSSKVAMPFQQAVPDSLLDRNQSWSKAFETDQPDIAQALREGQHPKVLWLGCSDSRVPESVVCNARPGELFVLRNVANQFHLHDDSAVSALTFAVQALGVEHIIVVGHTSCGGVAAAVKQVMREQNEKTSDLLPNTALNRHLTPLIGLARYSYIKLHERHSMDDAELQERLMRLVTEASVRQQIQNIVDHPVVQDNWSEKESPLNGKVNPRVTLHGWIHNLGTSQLLDLNVTVSPPPLQEKSKTDS</sequence>
<keyword evidence="8" id="KW-0812">Transmembrane</keyword>
<dbReference type="EC" id="4.2.1.1" evidence="2"/>
<dbReference type="Pfam" id="PF00484">
    <property type="entry name" value="Pro_CA"/>
    <property type="match status" value="1"/>
</dbReference>
<feature type="binding site" evidence="7">
    <location>
        <position position="222"/>
    </location>
    <ligand>
        <name>Zn(2+)</name>
        <dbReference type="ChEBI" id="CHEBI:29105"/>
    </ligand>
</feature>
<keyword evidence="4 7" id="KW-0862">Zinc</keyword>
<proteinExistence type="inferred from homology"/>
<dbReference type="PANTHER" id="PTHR11002:SF76">
    <property type="entry name" value="CARBONIC ANHYDRASE"/>
    <property type="match status" value="1"/>
</dbReference>
<dbReference type="Pfam" id="PF09796">
    <property type="entry name" value="QCR10"/>
    <property type="match status" value="1"/>
</dbReference>